<organism evidence="1 2">
    <name type="scientific">Salix suchowensis</name>
    <dbReference type="NCBI Taxonomy" id="1278906"/>
    <lineage>
        <taxon>Eukaryota</taxon>
        <taxon>Viridiplantae</taxon>
        <taxon>Streptophyta</taxon>
        <taxon>Embryophyta</taxon>
        <taxon>Tracheophyta</taxon>
        <taxon>Spermatophyta</taxon>
        <taxon>Magnoliopsida</taxon>
        <taxon>eudicotyledons</taxon>
        <taxon>Gunneridae</taxon>
        <taxon>Pentapetalae</taxon>
        <taxon>rosids</taxon>
        <taxon>fabids</taxon>
        <taxon>Malpighiales</taxon>
        <taxon>Salicaceae</taxon>
        <taxon>Saliceae</taxon>
        <taxon>Salix</taxon>
    </lineage>
</organism>
<comment type="caution">
    <text evidence="1">The sequence shown here is derived from an EMBL/GenBank/DDBJ whole genome shotgun (WGS) entry which is preliminary data.</text>
</comment>
<protein>
    <submittedName>
        <fullName evidence="1">Uncharacterized protein</fullName>
    </submittedName>
</protein>
<accession>A0ABQ9A457</accession>
<dbReference type="EMBL" id="JAPFFI010000023">
    <property type="protein sequence ID" value="KAJ6322745.1"/>
    <property type="molecule type" value="Genomic_DNA"/>
</dbReference>
<name>A0ABQ9A457_9ROSI</name>
<dbReference type="Proteomes" id="UP001141253">
    <property type="component" value="Chromosome 8"/>
</dbReference>
<keyword evidence="2" id="KW-1185">Reference proteome</keyword>
<proteinExistence type="predicted"/>
<reference evidence="1" key="2">
    <citation type="journal article" date="2023" name="Int. J. Mol. Sci.">
        <title>De Novo Assembly and Annotation of 11 Diverse Shrub Willow (Salix) Genomes Reveals Novel Gene Organization in Sex-Linked Regions.</title>
        <authorList>
            <person name="Hyden B."/>
            <person name="Feng K."/>
            <person name="Yates T.B."/>
            <person name="Jawdy S."/>
            <person name="Cereghino C."/>
            <person name="Smart L.B."/>
            <person name="Muchero W."/>
        </authorList>
    </citation>
    <scope>NUCLEOTIDE SEQUENCE</scope>
    <source>
        <tissue evidence="1">Shoot tip</tissue>
    </source>
</reference>
<gene>
    <name evidence="1" type="ORF">OIU77_012565</name>
</gene>
<sequence length="111" mass="12636">MSPRLLQYSSKGEKHVPQLGLLQEDSAHGLSKINMEKQSQTKLCFKLRSARIYRFLGKRMTEGKQLMGLIITYRYLAPTGSHRSFDGIALFHNSSNPQFSIDCELDSQLES</sequence>
<evidence type="ECO:0000313" key="1">
    <source>
        <dbReference type="EMBL" id="KAJ6322745.1"/>
    </source>
</evidence>
<reference evidence="1" key="1">
    <citation type="submission" date="2022-10" db="EMBL/GenBank/DDBJ databases">
        <authorList>
            <person name="Hyden B.L."/>
            <person name="Feng K."/>
            <person name="Yates T."/>
            <person name="Jawdy S."/>
            <person name="Smart L.B."/>
            <person name="Muchero W."/>
        </authorList>
    </citation>
    <scope>NUCLEOTIDE SEQUENCE</scope>
    <source>
        <tissue evidence="1">Shoot tip</tissue>
    </source>
</reference>
<evidence type="ECO:0000313" key="2">
    <source>
        <dbReference type="Proteomes" id="UP001141253"/>
    </source>
</evidence>